<feature type="domain" description="PB1" evidence="12">
    <location>
        <begin position="78"/>
        <end position="156"/>
    </location>
</feature>
<keyword evidence="13" id="KW-1185">Reference proteome</keyword>
<comment type="function">
    <text evidence="9">Aux/IAA proteins are short-lived transcriptional factors that function as repressors of early auxin response genes at low auxin concentrations. Repression is thought to result from the interaction with auxin response factors (ARFs), proteins that bind to the auxin-responsive promoter element (AuxRE). Formation of heterodimers with ARF proteins may alter their ability to modulate early auxin response genes expression.</text>
</comment>
<sequence>MATNGVYQLEITELRLGLPGTAHTPSLKNENKRVCSKSSTDDGDRRCSKRNQVVGWPPVCSHRRRSSGDDRDLSESSKMYVKVSMDGAPYLRKVDLRILKGYSDLGVAMENLFDRAIGCSDYVSIYEDRDGDWMLVGDVPWGMFIESCKRVRIMKRSEAKGSDVFQKNYEKFSL</sequence>
<evidence type="ECO:0000256" key="8">
    <source>
        <dbReference type="ARBA" id="ARBA00023294"/>
    </source>
</evidence>
<comment type="subcellular location">
    <subcellularLocation>
        <location evidence="1 10">Nucleus</location>
    </subcellularLocation>
</comment>
<keyword evidence="5 10" id="KW-0805">Transcription regulation</keyword>
<name>A0A6J1IQ99_CUCMA</name>
<evidence type="ECO:0000256" key="10">
    <source>
        <dbReference type="RuleBase" id="RU004549"/>
    </source>
</evidence>
<evidence type="ECO:0000256" key="4">
    <source>
        <dbReference type="ARBA" id="ARBA00022491"/>
    </source>
</evidence>
<keyword evidence="4 10" id="KW-0678">Repressor</keyword>
<accession>A0A6J1IQ99</accession>
<protein>
    <recommendedName>
        <fullName evidence="10">Auxin-responsive protein</fullName>
    </recommendedName>
</protein>
<evidence type="ECO:0000256" key="7">
    <source>
        <dbReference type="ARBA" id="ARBA00023242"/>
    </source>
</evidence>
<dbReference type="AlphaFoldDB" id="A0A6J1IQ99"/>
<evidence type="ECO:0000256" key="6">
    <source>
        <dbReference type="ARBA" id="ARBA00023163"/>
    </source>
</evidence>
<dbReference type="SUPFAM" id="SSF54277">
    <property type="entry name" value="CAD &amp; PB1 domains"/>
    <property type="match status" value="1"/>
</dbReference>
<comment type="subunit">
    <text evidence="3 10">Homodimers and heterodimers.</text>
</comment>
<feature type="region of interest" description="Disordered" evidence="11">
    <location>
        <begin position="20"/>
        <end position="50"/>
    </location>
</feature>
<evidence type="ECO:0000313" key="13">
    <source>
        <dbReference type="Proteomes" id="UP000504608"/>
    </source>
</evidence>
<dbReference type="GO" id="GO:0006355">
    <property type="term" value="P:regulation of DNA-templated transcription"/>
    <property type="evidence" value="ECO:0007669"/>
    <property type="project" value="InterPro"/>
</dbReference>
<dbReference type="PANTHER" id="PTHR31734:SF87">
    <property type="entry name" value="AUXIN-RESPONSIVE PROTEIN IAA5"/>
    <property type="match status" value="1"/>
</dbReference>
<gene>
    <name evidence="14" type="primary">LOC111479547</name>
</gene>
<dbReference type="Proteomes" id="UP000504608">
    <property type="component" value="Unplaced"/>
</dbReference>
<dbReference type="PANTHER" id="PTHR31734">
    <property type="entry name" value="AUXIN-RESPONSIVE PROTEIN IAA17"/>
    <property type="match status" value="1"/>
</dbReference>
<reference evidence="14" key="1">
    <citation type="submission" date="2025-08" db="UniProtKB">
        <authorList>
            <consortium name="RefSeq"/>
        </authorList>
    </citation>
    <scope>IDENTIFICATION</scope>
    <source>
        <tissue evidence="14">Young leaves</tissue>
    </source>
</reference>
<organism evidence="13 14">
    <name type="scientific">Cucurbita maxima</name>
    <name type="common">Pumpkin</name>
    <name type="synonym">Winter squash</name>
    <dbReference type="NCBI Taxonomy" id="3661"/>
    <lineage>
        <taxon>Eukaryota</taxon>
        <taxon>Viridiplantae</taxon>
        <taxon>Streptophyta</taxon>
        <taxon>Embryophyta</taxon>
        <taxon>Tracheophyta</taxon>
        <taxon>Spermatophyta</taxon>
        <taxon>Magnoliopsida</taxon>
        <taxon>eudicotyledons</taxon>
        <taxon>Gunneridae</taxon>
        <taxon>Pentapetalae</taxon>
        <taxon>rosids</taxon>
        <taxon>fabids</taxon>
        <taxon>Cucurbitales</taxon>
        <taxon>Cucurbitaceae</taxon>
        <taxon>Cucurbiteae</taxon>
        <taxon>Cucurbita</taxon>
    </lineage>
</organism>
<comment type="similarity">
    <text evidence="2 10">Belongs to the Aux/IAA family.</text>
</comment>
<feature type="compositionally biased region" description="Basic and acidic residues" evidence="11">
    <location>
        <begin position="29"/>
        <end position="46"/>
    </location>
</feature>
<evidence type="ECO:0000256" key="3">
    <source>
        <dbReference type="ARBA" id="ARBA00011726"/>
    </source>
</evidence>
<dbReference type="KEGG" id="cmax:111479547"/>
<dbReference type="GO" id="GO:0005634">
    <property type="term" value="C:nucleus"/>
    <property type="evidence" value="ECO:0007669"/>
    <property type="project" value="UniProtKB-SubCell"/>
</dbReference>
<evidence type="ECO:0000256" key="9">
    <source>
        <dbReference type="ARBA" id="ARBA00025283"/>
    </source>
</evidence>
<dbReference type="GO" id="GO:0009734">
    <property type="term" value="P:auxin-activated signaling pathway"/>
    <property type="evidence" value="ECO:0007669"/>
    <property type="project" value="UniProtKB-UniRule"/>
</dbReference>
<keyword evidence="7 10" id="KW-0539">Nucleus</keyword>
<keyword evidence="6 10" id="KW-0804">Transcription</keyword>
<dbReference type="Pfam" id="PF02309">
    <property type="entry name" value="AUX_IAA"/>
    <property type="match status" value="2"/>
</dbReference>
<dbReference type="GeneID" id="111479547"/>
<dbReference type="OrthoDB" id="1926344at2759"/>
<evidence type="ECO:0000256" key="11">
    <source>
        <dbReference type="SAM" id="MobiDB-lite"/>
    </source>
</evidence>
<dbReference type="Gene3D" id="3.10.20.90">
    <property type="entry name" value="Phosphatidylinositol 3-kinase Catalytic Subunit, Chain A, domain 1"/>
    <property type="match status" value="1"/>
</dbReference>
<keyword evidence="8 10" id="KW-0927">Auxin signaling pathway</keyword>
<evidence type="ECO:0000259" key="12">
    <source>
        <dbReference type="PROSITE" id="PS51745"/>
    </source>
</evidence>
<dbReference type="InterPro" id="IPR003311">
    <property type="entry name" value="AUX_IAA"/>
</dbReference>
<evidence type="ECO:0000313" key="14">
    <source>
        <dbReference type="RefSeq" id="XP_022980012.1"/>
    </source>
</evidence>
<dbReference type="PROSITE" id="PS51745">
    <property type="entry name" value="PB1"/>
    <property type="match status" value="1"/>
</dbReference>
<dbReference type="InterPro" id="IPR033389">
    <property type="entry name" value="AUX/IAA_dom"/>
</dbReference>
<evidence type="ECO:0000256" key="1">
    <source>
        <dbReference type="ARBA" id="ARBA00004123"/>
    </source>
</evidence>
<evidence type="ECO:0000256" key="5">
    <source>
        <dbReference type="ARBA" id="ARBA00023015"/>
    </source>
</evidence>
<dbReference type="RefSeq" id="XP_022980012.1">
    <property type="nucleotide sequence ID" value="XM_023124244.1"/>
</dbReference>
<proteinExistence type="inferred from homology"/>
<evidence type="ECO:0000256" key="2">
    <source>
        <dbReference type="ARBA" id="ARBA00006728"/>
    </source>
</evidence>
<dbReference type="InterPro" id="IPR053793">
    <property type="entry name" value="PB1-like"/>
</dbReference>